<dbReference type="AlphaFoldDB" id="A0A8X6IV70"/>
<sequence length="261" mass="29845">MYSFRCGLGLLSTFTERVKEVVVNRLALRHATSRDLPTTQRRGRGLVGSTPSRPSDFRCKLITTITSSAVNFTAAGDLFRPQSTSTSTLLERADAFTGRICSICEPMEYRNTYGVHTYLESEDTNNLRLYHSNTPTPKQSEKKMKTRYLSTTFEDEEAEGQSKSEHSNYAFWKECGANFDIFRENIFTRRRSITEEFGMATDETSVACDSCKNNIRPHLTQLGRDTNFRADKEKSVHFQSLETSQGVKERLRQERKQTGKK</sequence>
<evidence type="ECO:0000256" key="1">
    <source>
        <dbReference type="SAM" id="MobiDB-lite"/>
    </source>
</evidence>
<gene>
    <name evidence="2" type="ORF">NPIL_482711</name>
</gene>
<accession>A0A8X6IV70</accession>
<dbReference type="OrthoDB" id="6423517at2759"/>
<evidence type="ECO:0000313" key="3">
    <source>
        <dbReference type="Proteomes" id="UP000887013"/>
    </source>
</evidence>
<reference evidence="2" key="1">
    <citation type="submission" date="2020-08" db="EMBL/GenBank/DDBJ databases">
        <title>Multicomponent nature underlies the extraordinary mechanical properties of spider dragline silk.</title>
        <authorList>
            <person name="Kono N."/>
            <person name="Nakamura H."/>
            <person name="Mori M."/>
            <person name="Yoshida Y."/>
            <person name="Ohtoshi R."/>
            <person name="Malay A.D."/>
            <person name="Moran D.A.P."/>
            <person name="Tomita M."/>
            <person name="Numata K."/>
            <person name="Arakawa K."/>
        </authorList>
    </citation>
    <scope>NUCLEOTIDE SEQUENCE</scope>
</reference>
<proteinExistence type="predicted"/>
<keyword evidence="3" id="KW-1185">Reference proteome</keyword>
<evidence type="ECO:0000313" key="2">
    <source>
        <dbReference type="EMBL" id="GFS62054.1"/>
    </source>
</evidence>
<organism evidence="2 3">
    <name type="scientific">Nephila pilipes</name>
    <name type="common">Giant wood spider</name>
    <name type="synonym">Nephila maculata</name>
    <dbReference type="NCBI Taxonomy" id="299642"/>
    <lineage>
        <taxon>Eukaryota</taxon>
        <taxon>Metazoa</taxon>
        <taxon>Ecdysozoa</taxon>
        <taxon>Arthropoda</taxon>
        <taxon>Chelicerata</taxon>
        <taxon>Arachnida</taxon>
        <taxon>Araneae</taxon>
        <taxon>Araneomorphae</taxon>
        <taxon>Entelegynae</taxon>
        <taxon>Araneoidea</taxon>
        <taxon>Nephilidae</taxon>
        <taxon>Nephila</taxon>
    </lineage>
</organism>
<name>A0A8X6IV70_NEPPI</name>
<dbReference type="EMBL" id="BMAW01093767">
    <property type="protein sequence ID" value="GFS62054.1"/>
    <property type="molecule type" value="Genomic_DNA"/>
</dbReference>
<comment type="caution">
    <text evidence="2">The sequence shown here is derived from an EMBL/GenBank/DDBJ whole genome shotgun (WGS) entry which is preliminary data.</text>
</comment>
<feature type="compositionally biased region" description="Polar residues" evidence="1">
    <location>
        <begin position="237"/>
        <end position="246"/>
    </location>
</feature>
<feature type="compositionally biased region" description="Basic and acidic residues" evidence="1">
    <location>
        <begin position="247"/>
        <end position="261"/>
    </location>
</feature>
<protein>
    <submittedName>
        <fullName evidence="2">Uncharacterized protein</fullName>
    </submittedName>
</protein>
<feature type="region of interest" description="Disordered" evidence="1">
    <location>
        <begin position="235"/>
        <end position="261"/>
    </location>
</feature>
<dbReference type="Proteomes" id="UP000887013">
    <property type="component" value="Unassembled WGS sequence"/>
</dbReference>